<evidence type="ECO:0000256" key="4">
    <source>
        <dbReference type="SAM" id="SignalP"/>
    </source>
</evidence>
<comment type="caution">
    <text evidence="6">The sequence shown here is derived from an EMBL/GenBank/DDBJ whole genome shotgun (WGS) entry which is preliminary data.</text>
</comment>
<evidence type="ECO:0000313" key="7">
    <source>
        <dbReference type="Proteomes" id="UP000823941"/>
    </source>
</evidence>
<dbReference type="PANTHER" id="PTHR24023">
    <property type="entry name" value="COLLAGEN ALPHA"/>
    <property type="match status" value="1"/>
</dbReference>
<dbReference type="Pfam" id="PF01391">
    <property type="entry name" value="Collagen"/>
    <property type="match status" value="1"/>
</dbReference>
<evidence type="ECO:0000259" key="5">
    <source>
        <dbReference type="SMART" id="SM00210"/>
    </source>
</evidence>
<dbReference type="SUPFAM" id="SSF49899">
    <property type="entry name" value="Concanavalin A-like lectins/glucanases"/>
    <property type="match status" value="1"/>
</dbReference>
<accession>A0ABQ7Q845</accession>
<dbReference type="Gene3D" id="2.60.120.200">
    <property type="match status" value="1"/>
</dbReference>
<feature type="domain" description="Thrombospondin-like N-terminal" evidence="5">
    <location>
        <begin position="47"/>
        <end position="227"/>
    </location>
</feature>
<keyword evidence="2" id="KW-0677">Repeat</keyword>
<name>A0ABQ7Q845_PLUXY</name>
<dbReference type="PANTHER" id="PTHR24023:SF1082">
    <property type="entry name" value="COLLAGEN TRIPLE HELIX REPEAT"/>
    <property type="match status" value="1"/>
</dbReference>
<gene>
    <name evidence="6" type="ORF">JYU34_015231</name>
</gene>
<evidence type="ECO:0000256" key="1">
    <source>
        <dbReference type="ARBA" id="ARBA00022525"/>
    </source>
</evidence>
<feature type="region of interest" description="Disordered" evidence="3">
    <location>
        <begin position="260"/>
        <end position="340"/>
    </location>
</feature>
<feature type="compositionally biased region" description="Pro residues" evidence="3">
    <location>
        <begin position="260"/>
        <end position="269"/>
    </location>
</feature>
<evidence type="ECO:0000256" key="2">
    <source>
        <dbReference type="ARBA" id="ARBA00022737"/>
    </source>
</evidence>
<keyword evidence="4" id="KW-0732">Signal</keyword>
<dbReference type="InterPro" id="IPR013320">
    <property type="entry name" value="ConA-like_dom_sf"/>
</dbReference>
<sequence length="340" mass="35746">MKRIWFNLVVTSICILTACRAQTTANPFVNATASPPPGGPCTQTGPGDVDLQTVDLIAVYQLDRAATPGVRVVPGSSQWQRAYRVGAEANLTYPLTSVFPLGLPSQFSVVSTFNARGARRPWSVLRARDAPRQLTLTLVPRARRVHLYVRGARAVFYSEKLFAPGWHKLHVGVANDSIRLAVDCVELEPESIAPHNATNATIFTIISNDDGTPAEIDLQWLSLSCHLYNITVGDCEDINFDASASSSLLPAGQVCNASCPPGPTGPPGEPGVQGPRGFTGLPGFRGPEGPTGAPGVTGLKGDKGDPGDVVYSNATLKGSTGEPGPKGDKGDIGEPGQKGK</sequence>
<keyword evidence="1" id="KW-0964">Secreted</keyword>
<feature type="chain" id="PRO_5046739020" description="Thrombospondin-like N-terminal domain-containing protein" evidence="4">
    <location>
        <begin position="22"/>
        <end position="340"/>
    </location>
</feature>
<reference evidence="6 7" key="1">
    <citation type="submission" date="2021-06" db="EMBL/GenBank/DDBJ databases">
        <title>A haploid diamondback moth (Plutella xylostella L.) genome assembly resolves 31 chromosomes and identifies a diamide resistance mutation.</title>
        <authorList>
            <person name="Ward C.M."/>
            <person name="Perry K.D."/>
            <person name="Baker G."/>
            <person name="Powis K."/>
            <person name="Heckel D.G."/>
            <person name="Baxter S.W."/>
        </authorList>
    </citation>
    <scope>NUCLEOTIDE SEQUENCE [LARGE SCALE GENOMIC DNA]</scope>
    <source>
        <strain evidence="6 7">LV</strain>
        <tissue evidence="6">Single pupa</tissue>
    </source>
</reference>
<organism evidence="6 7">
    <name type="scientific">Plutella xylostella</name>
    <name type="common">Diamondback moth</name>
    <name type="synonym">Plutella maculipennis</name>
    <dbReference type="NCBI Taxonomy" id="51655"/>
    <lineage>
        <taxon>Eukaryota</taxon>
        <taxon>Metazoa</taxon>
        <taxon>Ecdysozoa</taxon>
        <taxon>Arthropoda</taxon>
        <taxon>Hexapoda</taxon>
        <taxon>Insecta</taxon>
        <taxon>Pterygota</taxon>
        <taxon>Neoptera</taxon>
        <taxon>Endopterygota</taxon>
        <taxon>Lepidoptera</taxon>
        <taxon>Glossata</taxon>
        <taxon>Ditrysia</taxon>
        <taxon>Yponomeutoidea</taxon>
        <taxon>Plutellidae</taxon>
        <taxon>Plutella</taxon>
    </lineage>
</organism>
<feature type="signal peptide" evidence="4">
    <location>
        <begin position="1"/>
        <end position="21"/>
    </location>
</feature>
<keyword evidence="7" id="KW-1185">Reference proteome</keyword>
<dbReference type="SMART" id="SM00210">
    <property type="entry name" value="TSPN"/>
    <property type="match status" value="1"/>
</dbReference>
<protein>
    <recommendedName>
        <fullName evidence="5">Thrombospondin-like N-terminal domain-containing protein</fullName>
    </recommendedName>
</protein>
<dbReference type="EMBL" id="JAHIBW010000020">
    <property type="protein sequence ID" value="KAG7300889.1"/>
    <property type="molecule type" value="Genomic_DNA"/>
</dbReference>
<evidence type="ECO:0000313" key="6">
    <source>
        <dbReference type="EMBL" id="KAG7300889.1"/>
    </source>
</evidence>
<dbReference type="Proteomes" id="UP000823941">
    <property type="component" value="Chromosome 20"/>
</dbReference>
<dbReference type="PROSITE" id="PS51257">
    <property type="entry name" value="PROKAR_LIPOPROTEIN"/>
    <property type="match status" value="1"/>
</dbReference>
<dbReference type="InterPro" id="IPR048287">
    <property type="entry name" value="TSPN-like_N"/>
</dbReference>
<dbReference type="InterPro" id="IPR050149">
    <property type="entry name" value="Collagen_superfamily"/>
</dbReference>
<evidence type="ECO:0000256" key="3">
    <source>
        <dbReference type="SAM" id="MobiDB-lite"/>
    </source>
</evidence>
<dbReference type="InterPro" id="IPR008160">
    <property type="entry name" value="Collagen"/>
</dbReference>
<proteinExistence type="predicted"/>